<dbReference type="SUPFAM" id="SSF47095">
    <property type="entry name" value="HMG-box"/>
    <property type="match status" value="1"/>
</dbReference>
<keyword evidence="1" id="KW-0238">DNA-binding</keyword>
<dbReference type="GO" id="GO:0005634">
    <property type="term" value="C:nucleus"/>
    <property type="evidence" value="ECO:0007669"/>
    <property type="project" value="UniProtKB-UniRule"/>
</dbReference>
<evidence type="ECO:0000313" key="4">
    <source>
        <dbReference type="Proteomes" id="UP001153678"/>
    </source>
</evidence>
<dbReference type="EMBL" id="CAMKVN010000401">
    <property type="protein sequence ID" value="CAI2167534.1"/>
    <property type="molecule type" value="Genomic_DNA"/>
</dbReference>
<dbReference type="AlphaFoldDB" id="A0A9W4WK01"/>
<evidence type="ECO:0000256" key="1">
    <source>
        <dbReference type="PROSITE-ProRule" id="PRU00267"/>
    </source>
</evidence>
<feature type="DNA-binding region" description="HMG box" evidence="1">
    <location>
        <begin position="1"/>
        <end position="42"/>
    </location>
</feature>
<evidence type="ECO:0000259" key="2">
    <source>
        <dbReference type="PROSITE" id="PS50118"/>
    </source>
</evidence>
<dbReference type="Pfam" id="PF09011">
    <property type="entry name" value="HMG_box_2"/>
    <property type="match status" value="1"/>
</dbReference>
<organism evidence="3 4">
    <name type="scientific">Funneliformis geosporum</name>
    <dbReference type="NCBI Taxonomy" id="1117311"/>
    <lineage>
        <taxon>Eukaryota</taxon>
        <taxon>Fungi</taxon>
        <taxon>Fungi incertae sedis</taxon>
        <taxon>Mucoromycota</taxon>
        <taxon>Glomeromycotina</taxon>
        <taxon>Glomeromycetes</taxon>
        <taxon>Glomerales</taxon>
        <taxon>Glomeraceae</taxon>
        <taxon>Funneliformis</taxon>
    </lineage>
</organism>
<feature type="domain" description="HMG box" evidence="2">
    <location>
        <begin position="1"/>
        <end position="42"/>
    </location>
</feature>
<dbReference type="GO" id="GO:0003677">
    <property type="term" value="F:DNA binding"/>
    <property type="evidence" value="ECO:0007669"/>
    <property type="project" value="UniProtKB-UniRule"/>
</dbReference>
<dbReference type="InterPro" id="IPR009071">
    <property type="entry name" value="HMG_box_dom"/>
</dbReference>
<name>A0A9W4WK01_9GLOM</name>
<protein>
    <submittedName>
        <fullName evidence="3">10076_t:CDS:1</fullName>
    </submittedName>
</protein>
<keyword evidence="4" id="KW-1185">Reference proteome</keyword>
<dbReference type="Gene3D" id="1.10.30.10">
    <property type="entry name" value="High mobility group box domain"/>
    <property type="match status" value="1"/>
</dbReference>
<proteinExistence type="predicted"/>
<sequence length="120" mass="14084">MSEFSKEMSEAWRTLPEEEKTKYQRRYHIERDKLEEDNKMLSSAMVIHECRILKIAKNLETAYLLHRSPASEGWLSELGDADRRKLSIGVGQVLKMIITDNTIPEESKKAEFVRKKVQME</sequence>
<reference evidence="3" key="1">
    <citation type="submission" date="2022-08" db="EMBL/GenBank/DDBJ databases">
        <authorList>
            <person name="Kallberg Y."/>
            <person name="Tangrot J."/>
            <person name="Rosling A."/>
        </authorList>
    </citation>
    <scope>NUCLEOTIDE SEQUENCE</scope>
    <source>
        <strain evidence="3">Wild A</strain>
    </source>
</reference>
<comment type="caution">
    <text evidence="3">The sequence shown here is derived from an EMBL/GenBank/DDBJ whole genome shotgun (WGS) entry which is preliminary data.</text>
</comment>
<keyword evidence="1" id="KW-0539">Nucleus</keyword>
<accession>A0A9W4WK01</accession>
<evidence type="ECO:0000313" key="3">
    <source>
        <dbReference type="EMBL" id="CAI2167534.1"/>
    </source>
</evidence>
<gene>
    <name evidence="3" type="ORF">FWILDA_LOCUS3123</name>
</gene>
<dbReference type="Proteomes" id="UP001153678">
    <property type="component" value="Unassembled WGS sequence"/>
</dbReference>
<dbReference type="PROSITE" id="PS50118">
    <property type="entry name" value="HMG_BOX_2"/>
    <property type="match status" value="1"/>
</dbReference>
<dbReference type="CDD" id="cd00084">
    <property type="entry name" value="HMG-box_SF"/>
    <property type="match status" value="1"/>
</dbReference>
<dbReference type="InterPro" id="IPR036910">
    <property type="entry name" value="HMG_box_dom_sf"/>
</dbReference>